<dbReference type="InterPro" id="IPR012334">
    <property type="entry name" value="Pectin_lyas_fold"/>
</dbReference>
<dbReference type="SMART" id="SM00710">
    <property type="entry name" value="PbH1"/>
    <property type="match status" value="7"/>
</dbReference>
<dbReference type="PANTHER" id="PTHR22990">
    <property type="entry name" value="F-BOX ONLY PROTEIN"/>
    <property type="match status" value="1"/>
</dbReference>
<feature type="signal peptide" evidence="2">
    <location>
        <begin position="1"/>
        <end position="28"/>
    </location>
</feature>
<evidence type="ECO:0000256" key="1">
    <source>
        <dbReference type="ARBA" id="ARBA00022737"/>
    </source>
</evidence>
<dbReference type="InterPro" id="IPR051550">
    <property type="entry name" value="SCF-Subunits/Alg-Epimerases"/>
</dbReference>
<dbReference type="PANTHER" id="PTHR22990:SF15">
    <property type="entry name" value="F-BOX ONLY PROTEIN 10"/>
    <property type="match status" value="1"/>
</dbReference>
<evidence type="ECO:0000313" key="4">
    <source>
        <dbReference type="EMBL" id="AZQ55706.1"/>
    </source>
</evidence>
<dbReference type="AlphaFoldDB" id="A0A3Q9F9M4"/>
<evidence type="ECO:0000313" key="5">
    <source>
        <dbReference type="Proteomes" id="UP000277191"/>
    </source>
</evidence>
<sequence length="439" mass="43852">MTRSFRIVSAGMVAFACGVAGFQVQVCAATLAGYSAPSRIAHVRSRPAATAAPAAVTVRPASDGSDQTDALQAALNALQPGQTLILAPGRYTVSRSLSVAGANVVVSGYGATLVATNPADQTIVMRGAGSTLVGVTLVGTGTTRLTTPESTKVEVTGTDVQVLGVAIHGGASAGIFVFGGSNVAVVGNTVRDTLADGIHTTYGSTNVLVQSNTVTGTGDDLIAVVSYLGDGRLSSNVLIDHNAVSGNDWGRGISVVGGQAVTISNNTVDGVQKAAGILVAQEDSWHTYGSSNVVIDNNVVTNIQTANVNNGLQPTQQGAIELDTWSGSVSTVKVTRNRVSGSAYAGFRALGNVCAFQVSDNTFASIVGTPVSLLSRGCTAGQIVVNGNTMDGVALVPPVGASSSGTIQATGAVTAAMPHVRTALMPSPGGAASATGAAR</sequence>
<organism evidence="4 5">
    <name type="scientific">Burkholderia cenocepacia</name>
    <dbReference type="NCBI Taxonomy" id="95486"/>
    <lineage>
        <taxon>Bacteria</taxon>
        <taxon>Pseudomonadati</taxon>
        <taxon>Pseudomonadota</taxon>
        <taxon>Betaproteobacteria</taxon>
        <taxon>Burkholderiales</taxon>
        <taxon>Burkholderiaceae</taxon>
        <taxon>Burkholderia</taxon>
        <taxon>Burkholderia cepacia complex</taxon>
    </lineage>
</organism>
<feature type="chain" id="PRO_5018761592" evidence="2">
    <location>
        <begin position="29"/>
        <end position="439"/>
    </location>
</feature>
<dbReference type="SUPFAM" id="SSF51126">
    <property type="entry name" value="Pectin lyase-like"/>
    <property type="match status" value="1"/>
</dbReference>
<feature type="domain" description="Right handed beta helix" evidence="3">
    <location>
        <begin position="124"/>
        <end position="282"/>
    </location>
</feature>
<protein>
    <submittedName>
        <fullName evidence="4">Right-handed parallel beta-helix repeat-containing protein</fullName>
    </submittedName>
</protein>
<reference evidence="4 5" key="1">
    <citation type="submission" date="2018-12" db="EMBL/GenBank/DDBJ databases">
        <title>Cadmium resistance mechanism in endophytic bacteria Burkholderia cenocepacia YG-3.</title>
        <authorList>
            <person name="Zhang X."/>
            <person name="Wang X."/>
            <person name="Zhu Y."/>
        </authorList>
    </citation>
    <scope>NUCLEOTIDE SEQUENCE [LARGE SCALE GENOMIC DNA]</scope>
    <source>
        <strain evidence="4 5">YG-3</strain>
    </source>
</reference>
<dbReference type="Pfam" id="PF13229">
    <property type="entry name" value="Beta_helix"/>
    <property type="match status" value="1"/>
</dbReference>
<name>A0A3Q9F9M4_9BURK</name>
<evidence type="ECO:0000256" key="2">
    <source>
        <dbReference type="SAM" id="SignalP"/>
    </source>
</evidence>
<accession>A0A3Q9F9M4</accession>
<evidence type="ECO:0000259" key="3">
    <source>
        <dbReference type="Pfam" id="PF13229"/>
    </source>
</evidence>
<keyword evidence="1" id="KW-0677">Repeat</keyword>
<gene>
    <name evidence="4" type="ORF">D5R55_33365</name>
</gene>
<dbReference type="InterPro" id="IPR011050">
    <property type="entry name" value="Pectin_lyase_fold/virulence"/>
</dbReference>
<dbReference type="Gene3D" id="2.160.20.10">
    <property type="entry name" value="Single-stranded right-handed beta-helix, Pectin lyase-like"/>
    <property type="match status" value="1"/>
</dbReference>
<keyword evidence="2" id="KW-0732">Signal</keyword>
<dbReference type="InterPro" id="IPR006626">
    <property type="entry name" value="PbH1"/>
</dbReference>
<dbReference type="PROSITE" id="PS51257">
    <property type="entry name" value="PROKAR_LIPOPROTEIN"/>
    <property type="match status" value="1"/>
</dbReference>
<dbReference type="Proteomes" id="UP000277191">
    <property type="component" value="Chromosome 3"/>
</dbReference>
<proteinExistence type="predicted"/>
<dbReference type="EMBL" id="CP034547">
    <property type="protein sequence ID" value="AZQ55706.1"/>
    <property type="molecule type" value="Genomic_DNA"/>
</dbReference>
<dbReference type="InterPro" id="IPR039448">
    <property type="entry name" value="Beta_helix"/>
</dbReference>